<gene>
    <name evidence="2" type="ORF">BD626DRAFT_479195</name>
</gene>
<keyword evidence="1" id="KW-1133">Transmembrane helix</keyword>
<feature type="transmembrane region" description="Helical" evidence="1">
    <location>
        <begin position="125"/>
        <end position="145"/>
    </location>
</feature>
<keyword evidence="3" id="KW-1185">Reference proteome</keyword>
<keyword evidence="1" id="KW-0472">Membrane</keyword>
<evidence type="ECO:0000256" key="1">
    <source>
        <dbReference type="SAM" id="Phobius"/>
    </source>
</evidence>
<evidence type="ECO:0000313" key="3">
    <source>
        <dbReference type="Proteomes" id="UP000320762"/>
    </source>
</evidence>
<dbReference type="EMBL" id="VDMD01000002">
    <property type="protein sequence ID" value="TRM67576.1"/>
    <property type="molecule type" value="Genomic_DNA"/>
</dbReference>
<accession>A0A550CRZ7</accession>
<keyword evidence="1" id="KW-0812">Transmembrane</keyword>
<sequence>MTVRFANWRLAFFVVILCFSATVLGISAYFASIFLPNLHHDFTIFTIVVATLTILAFLIILQWAQPRIEVPVLFILGVLWLATAAWATDSIGSTQCDGLAGQVTATKNGSMSAASYCREMRVLQAFSWMIFCLFVIAFYITLRLISQAQQFGRADIWAAPIRELGWFGEYPGYYNQGHGAYNPAAQGMPPQQGGYPQYGGYPQQYMNGMGGWPQMQQPSPGAAIVIQPGINGGPPTITQVPASTV</sequence>
<comment type="caution">
    <text evidence="2">The sequence shown here is derived from an EMBL/GenBank/DDBJ whole genome shotgun (WGS) entry which is preliminary data.</text>
</comment>
<protein>
    <recommendedName>
        <fullName evidence="4">MARVEL domain-containing protein</fullName>
    </recommendedName>
</protein>
<dbReference type="STRING" id="97359.A0A550CRZ7"/>
<organism evidence="2 3">
    <name type="scientific">Schizophyllum amplum</name>
    <dbReference type="NCBI Taxonomy" id="97359"/>
    <lineage>
        <taxon>Eukaryota</taxon>
        <taxon>Fungi</taxon>
        <taxon>Dikarya</taxon>
        <taxon>Basidiomycota</taxon>
        <taxon>Agaricomycotina</taxon>
        <taxon>Agaricomycetes</taxon>
        <taxon>Agaricomycetidae</taxon>
        <taxon>Agaricales</taxon>
        <taxon>Schizophyllaceae</taxon>
        <taxon>Schizophyllum</taxon>
    </lineage>
</organism>
<feature type="transmembrane region" description="Helical" evidence="1">
    <location>
        <begin position="68"/>
        <end position="87"/>
    </location>
</feature>
<proteinExistence type="predicted"/>
<evidence type="ECO:0000313" key="2">
    <source>
        <dbReference type="EMBL" id="TRM67576.1"/>
    </source>
</evidence>
<evidence type="ECO:0008006" key="4">
    <source>
        <dbReference type="Google" id="ProtNLM"/>
    </source>
</evidence>
<feature type="transmembrane region" description="Helical" evidence="1">
    <location>
        <begin position="12"/>
        <end position="36"/>
    </location>
</feature>
<reference evidence="2 3" key="1">
    <citation type="journal article" date="2019" name="New Phytol.">
        <title>Comparative genomics reveals unique wood-decay strategies and fruiting body development in the Schizophyllaceae.</title>
        <authorList>
            <person name="Almasi E."/>
            <person name="Sahu N."/>
            <person name="Krizsan K."/>
            <person name="Balint B."/>
            <person name="Kovacs G.M."/>
            <person name="Kiss B."/>
            <person name="Cseklye J."/>
            <person name="Drula E."/>
            <person name="Henrissat B."/>
            <person name="Nagy I."/>
            <person name="Chovatia M."/>
            <person name="Adam C."/>
            <person name="LaButti K."/>
            <person name="Lipzen A."/>
            <person name="Riley R."/>
            <person name="Grigoriev I.V."/>
            <person name="Nagy L.G."/>
        </authorList>
    </citation>
    <scope>NUCLEOTIDE SEQUENCE [LARGE SCALE GENOMIC DNA]</scope>
    <source>
        <strain evidence="2 3">NL-1724</strain>
    </source>
</reference>
<name>A0A550CRZ7_9AGAR</name>
<dbReference type="AlphaFoldDB" id="A0A550CRZ7"/>
<feature type="transmembrane region" description="Helical" evidence="1">
    <location>
        <begin position="42"/>
        <end position="61"/>
    </location>
</feature>
<dbReference type="OrthoDB" id="3264219at2759"/>
<dbReference type="Proteomes" id="UP000320762">
    <property type="component" value="Unassembled WGS sequence"/>
</dbReference>